<gene>
    <name evidence="3" type="ORF">PYCCODRAFT_1439863</name>
</gene>
<dbReference type="InterPro" id="IPR010400">
    <property type="entry name" value="PITH_dom"/>
</dbReference>
<evidence type="ECO:0000259" key="2">
    <source>
        <dbReference type="PROSITE" id="PS51532"/>
    </source>
</evidence>
<dbReference type="GO" id="GO:0005634">
    <property type="term" value="C:nucleus"/>
    <property type="evidence" value="ECO:0007669"/>
    <property type="project" value="TreeGrafter"/>
</dbReference>
<feature type="domain" description="PITH" evidence="2">
    <location>
        <begin position="10"/>
        <end position="184"/>
    </location>
</feature>
<dbReference type="InterPro" id="IPR008979">
    <property type="entry name" value="Galactose-bd-like_sf"/>
</dbReference>
<evidence type="ECO:0000313" key="4">
    <source>
        <dbReference type="Proteomes" id="UP000193067"/>
    </source>
</evidence>
<dbReference type="Proteomes" id="UP000193067">
    <property type="component" value="Unassembled WGS sequence"/>
</dbReference>
<dbReference type="EMBL" id="KZ084146">
    <property type="protein sequence ID" value="OSC97768.1"/>
    <property type="molecule type" value="Genomic_DNA"/>
</dbReference>
<dbReference type="PANTHER" id="PTHR12175">
    <property type="entry name" value="AD039 HT014 THIOREDOXIN FAMILY TRP26"/>
    <property type="match status" value="1"/>
</dbReference>
<sequence length="207" mass="23174">MASDENNSVASELQGVDLSSLYSSIDKYNVHGLNLTVPEDARNIIKPWNEREDTSKYADSGVDDQVIIHVPFIENVRLRSILLKLGRGESAPRRLRIYANRTNIVDFSEAEEITPQLDIRLFEGETAVHEYQLRAASFANVHSVSLFFSDSVGGDTLRLYYIGFRGDSRSQRKEGTEKLEIPAANAADARLIDRLQEKSGGQQTTAR</sequence>
<dbReference type="PANTHER" id="PTHR12175:SF1">
    <property type="entry name" value="PITH DOMAIN-CONTAINING PROTEIN 1"/>
    <property type="match status" value="1"/>
</dbReference>
<proteinExistence type="inferred from homology"/>
<name>A0A1Y2I9D6_TRAC3</name>
<dbReference type="InterPro" id="IPR045099">
    <property type="entry name" value="PITH1-like"/>
</dbReference>
<keyword evidence="4" id="KW-1185">Reference proteome</keyword>
<dbReference type="Gene3D" id="2.60.120.470">
    <property type="entry name" value="PITH domain"/>
    <property type="match status" value="1"/>
</dbReference>
<protein>
    <submittedName>
        <fullName evidence="3">DUF1000-domain-containing protein</fullName>
    </submittedName>
</protein>
<dbReference type="InterPro" id="IPR037047">
    <property type="entry name" value="PITH_dom_sf"/>
</dbReference>
<dbReference type="AlphaFoldDB" id="A0A1Y2I9D6"/>
<evidence type="ECO:0000256" key="1">
    <source>
        <dbReference type="ARBA" id="ARBA00025788"/>
    </source>
</evidence>
<evidence type="ECO:0000313" key="3">
    <source>
        <dbReference type="EMBL" id="OSC97768.1"/>
    </source>
</evidence>
<dbReference type="Pfam" id="PF06201">
    <property type="entry name" value="PITH"/>
    <property type="match status" value="1"/>
</dbReference>
<dbReference type="SUPFAM" id="SSF49785">
    <property type="entry name" value="Galactose-binding domain-like"/>
    <property type="match status" value="1"/>
</dbReference>
<reference evidence="3 4" key="1">
    <citation type="journal article" date="2015" name="Biotechnol. Biofuels">
        <title>Enhanced degradation of softwood versus hardwood by the white-rot fungus Pycnoporus coccineus.</title>
        <authorList>
            <person name="Couturier M."/>
            <person name="Navarro D."/>
            <person name="Chevret D."/>
            <person name="Henrissat B."/>
            <person name="Piumi F."/>
            <person name="Ruiz-Duenas F.J."/>
            <person name="Martinez A.T."/>
            <person name="Grigoriev I.V."/>
            <person name="Riley R."/>
            <person name="Lipzen A."/>
            <person name="Berrin J.G."/>
            <person name="Master E.R."/>
            <person name="Rosso M.N."/>
        </authorList>
    </citation>
    <scope>NUCLEOTIDE SEQUENCE [LARGE SCALE GENOMIC DNA]</scope>
    <source>
        <strain evidence="3 4">BRFM310</strain>
    </source>
</reference>
<comment type="similarity">
    <text evidence="1">Belongs to the PITHD1 family.</text>
</comment>
<dbReference type="GO" id="GO:0005737">
    <property type="term" value="C:cytoplasm"/>
    <property type="evidence" value="ECO:0007669"/>
    <property type="project" value="UniProtKB-ARBA"/>
</dbReference>
<organism evidence="3 4">
    <name type="scientific">Trametes coccinea (strain BRFM310)</name>
    <name type="common">Pycnoporus coccineus</name>
    <dbReference type="NCBI Taxonomy" id="1353009"/>
    <lineage>
        <taxon>Eukaryota</taxon>
        <taxon>Fungi</taxon>
        <taxon>Dikarya</taxon>
        <taxon>Basidiomycota</taxon>
        <taxon>Agaricomycotina</taxon>
        <taxon>Agaricomycetes</taxon>
        <taxon>Polyporales</taxon>
        <taxon>Polyporaceae</taxon>
        <taxon>Trametes</taxon>
    </lineage>
</organism>
<dbReference type="PROSITE" id="PS51532">
    <property type="entry name" value="PITH"/>
    <property type="match status" value="1"/>
</dbReference>
<dbReference type="OrthoDB" id="2635at2759"/>
<accession>A0A1Y2I9D6</accession>